<feature type="compositionally biased region" description="Polar residues" evidence="4">
    <location>
        <begin position="333"/>
        <end position="352"/>
    </location>
</feature>
<dbReference type="Pfam" id="PF09751">
    <property type="entry name" value="Es2"/>
    <property type="match status" value="1"/>
</dbReference>
<protein>
    <submittedName>
        <fullName evidence="5">DGCR14 protein</fullName>
    </submittedName>
</protein>
<evidence type="ECO:0000313" key="5">
    <source>
        <dbReference type="WBParaSite" id="SSLN_0000130901-mRNA-1"/>
    </source>
</evidence>
<organism evidence="5">
    <name type="scientific">Schistocephalus solidus</name>
    <name type="common">Tapeworm</name>
    <dbReference type="NCBI Taxonomy" id="70667"/>
    <lineage>
        <taxon>Eukaryota</taxon>
        <taxon>Metazoa</taxon>
        <taxon>Spiralia</taxon>
        <taxon>Lophotrochozoa</taxon>
        <taxon>Platyhelminthes</taxon>
        <taxon>Cestoda</taxon>
        <taxon>Eucestoda</taxon>
        <taxon>Diphyllobothriidea</taxon>
        <taxon>Diphyllobothriidae</taxon>
        <taxon>Schistocephalus</taxon>
    </lineage>
</organism>
<dbReference type="PANTHER" id="PTHR12940:SF0">
    <property type="entry name" value="SPLICING FACTOR ESS-2 HOMOLOG"/>
    <property type="match status" value="1"/>
</dbReference>
<sequence length="419" mass="44460">LGKIIQRDFFPDLDAVKGGSVPASETIDGGSSTITTPPSLTKCPPSRNPELDPTAMSLDKYLANNTTEDNASFIEIIEDADRRRGAKLSEFFPRSAPETLTNEEQALAITDGSSSSQSKSAVNAPRSLASLTSHNTVHFLPDGAAPTAEELAEHFNRERKICPANSRFKRPLAPPQDKKKLFGGGAGGIKMGRFGIDGKEKMADSPLDTPQAGGYKFMDASPSPYSLAADGTPLITWGEVDSTPYRLDEATGRTPVIASGVSSFRIPSPSARETIAHQLADKAGRQRASGRIEAMKIAKSGLLSPHISKTTLSPAARRLLTSTGRLSFGGINNRPNSGLRSSDSLSGTTPRSTPRRLPSDLGIVPRANSSLTKPPRLVDRVDAATMSPQGDETPSRSTPDASITNDLLRLPTCTNRGGT</sequence>
<proteinExistence type="inferred from homology"/>
<feature type="compositionally biased region" description="Polar residues" evidence="4">
    <location>
        <begin position="29"/>
        <end position="39"/>
    </location>
</feature>
<accession>A0A183SAL1</accession>
<comment type="similarity">
    <text evidence="2">Belongs to the ESS2 family.</text>
</comment>
<dbReference type="PANTHER" id="PTHR12940">
    <property type="entry name" value="ES-2 PROTEIN - RELATED"/>
    <property type="match status" value="1"/>
</dbReference>
<comment type="subcellular location">
    <subcellularLocation>
        <location evidence="1">Nucleus</location>
    </subcellularLocation>
</comment>
<evidence type="ECO:0000256" key="2">
    <source>
        <dbReference type="ARBA" id="ARBA00009072"/>
    </source>
</evidence>
<feature type="compositionally biased region" description="Polar residues" evidence="4">
    <location>
        <begin position="386"/>
        <end position="405"/>
    </location>
</feature>
<feature type="region of interest" description="Disordered" evidence="4">
    <location>
        <begin position="20"/>
        <end position="52"/>
    </location>
</feature>
<keyword evidence="3" id="KW-0539">Nucleus</keyword>
<evidence type="ECO:0000256" key="1">
    <source>
        <dbReference type="ARBA" id="ARBA00004123"/>
    </source>
</evidence>
<evidence type="ECO:0000256" key="4">
    <source>
        <dbReference type="SAM" id="MobiDB-lite"/>
    </source>
</evidence>
<dbReference type="AlphaFoldDB" id="A0A183SAL1"/>
<evidence type="ECO:0000256" key="3">
    <source>
        <dbReference type="ARBA" id="ARBA00023242"/>
    </source>
</evidence>
<name>A0A183SAL1_SCHSO</name>
<feature type="region of interest" description="Disordered" evidence="4">
    <location>
        <begin position="325"/>
        <end position="419"/>
    </location>
</feature>
<dbReference type="GO" id="GO:0071013">
    <property type="term" value="C:catalytic step 2 spliceosome"/>
    <property type="evidence" value="ECO:0007669"/>
    <property type="project" value="TreeGrafter"/>
</dbReference>
<dbReference type="InterPro" id="IPR019148">
    <property type="entry name" value="Nuclear_protein_DGCR14_ESS-2"/>
</dbReference>
<dbReference type="WBParaSite" id="SSLN_0000130901-mRNA-1">
    <property type="protein sequence ID" value="SSLN_0000130901-mRNA-1"/>
    <property type="gene ID" value="SSLN_0000130901"/>
</dbReference>
<reference evidence="5" key="1">
    <citation type="submission" date="2016-06" db="UniProtKB">
        <authorList>
            <consortium name="WormBaseParasite"/>
        </authorList>
    </citation>
    <scope>IDENTIFICATION</scope>
</reference>